<keyword evidence="1" id="KW-0472">Membrane</keyword>
<dbReference type="EMBL" id="JACAZH010000005">
    <property type="protein sequence ID" value="KAF7367514.1"/>
    <property type="molecule type" value="Genomic_DNA"/>
</dbReference>
<dbReference type="Proteomes" id="UP000623467">
    <property type="component" value="Unassembled WGS sequence"/>
</dbReference>
<feature type="transmembrane region" description="Helical" evidence="1">
    <location>
        <begin position="262"/>
        <end position="281"/>
    </location>
</feature>
<evidence type="ECO:0000256" key="1">
    <source>
        <dbReference type="SAM" id="Phobius"/>
    </source>
</evidence>
<evidence type="ECO:0000313" key="2">
    <source>
        <dbReference type="EMBL" id="KAF7367514.1"/>
    </source>
</evidence>
<keyword evidence="1" id="KW-1133">Transmembrane helix</keyword>
<protein>
    <submittedName>
        <fullName evidence="2">Tetratricopeptide repeat family</fullName>
    </submittedName>
</protein>
<dbReference type="AlphaFoldDB" id="A0A8H6YYC3"/>
<name>A0A8H6YYC3_9AGAR</name>
<keyword evidence="3" id="KW-1185">Reference proteome</keyword>
<dbReference type="OrthoDB" id="2978551at2759"/>
<dbReference type="InterPro" id="IPR059179">
    <property type="entry name" value="MLKL-like_MCAfunc"/>
</dbReference>
<gene>
    <name evidence="2" type="ORF">MSAN_00814400</name>
</gene>
<organism evidence="2 3">
    <name type="scientific">Mycena sanguinolenta</name>
    <dbReference type="NCBI Taxonomy" id="230812"/>
    <lineage>
        <taxon>Eukaryota</taxon>
        <taxon>Fungi</taxon>
        <taxon>Dikarya</taxon>
        <taxon>Basidiomycota</taxon>
        <taxon>Agaricomycotina</taxon>
        <taxon>Agaricomycetes</taxon>
        <taxon>Agaricomycetidae</taxon>
        <taxon>Agaricales</taxon>
        <taxon>Marasmiineae</taxon>
        <taxon>Mycenaceae</taxon>
        <taxon>Mycena</taxon>
    </lineage>
</organism>
<proteinExistence type="predicted"/>
<reference evidence="2" key="1">
    <citation type="submission" date="2020-05" db="EMBL/GenBank/DDBJ databases">
        <title>Mycena genomes resolve the evolution of fungal bioluminescence.</title>
        <authorList>
            <person name="Tsai I.J."/>
        </authorList>
    </citation>
    <scope>NUCLEOTIDE SEQUENCE</scope>
    <source>
        <strain evidence="2">160909Yilan</strain>
    </source>
</reference>
<keyword evidence="1" id="KW-0812">Transmembrane</keyword>
<comment type="caution">
    <text evidence="2">The sequence shown here is derived from an EMBL/GenBank/DDBJ whole genome shotgun (WGS) entry which is preliminary data.</text>
</comment>
<evidence type="ECO:0000313" key="3">
    <source>
        <dbReference type="Proteomes" id="UP000623467"/>
    </source>
</evidence>
<accession>A0A8H6YYC3</accession>
<sequence>MRCAMDPISVTTTVITLATFVKDLLSLGQSIRRSFEKVKTNRKLVLALTEDIICTLGRLHELTAGNESDFLAPHLVRALEDLKADILHARFLTDRLAAAGRKQGLRGFGVRFRTWLKRHDIESAIKSVKEHVDKCFLQFTAFSVSRTECTAFRIEHAITVQKVENSMDLRRIESMMTKLVHETQFGNEIMQQAASTISSLATNKSFFLSSLCETLVQISTYLGNRGYATVTTVTTSSELNGTCGQILALGEKLKNMEFLTTSIQTTLLIFWWMVVGIFSPFRRKVGEVS</sequence>
<dbReference type="CDD" id="cd21037">
    <property type="entry name" value="MLKL_NTD"/>
    <property type="match status" value="1"/>
</dbReference>